<dbReference type="Proteomes" id="UP001500841">
    <property type="component" value="Unassembled WGS sequence"/>
</dbReference>
<dbReference type="InterPro" id="IPR016181">
    <property type="entry name" value="Acyl_CoA_acyltransferase"/>
</dbReference>
<dbReference type="InterPro" id="IPR000182">
    <property type="entry name" value="GNAT_dom"/>
</dbReference>
<feature type="domain" description="N-acetyltransferase" evidence="1">
    <location>
        <begin position="1"/>
        <end position="137"/>
    </location>
</feature>
<dbReference type="CDD" id="cd04301">
    <property type="entry name" value="NAT_SF"/>
    <property type="match status" value="1"/>
</dbReference>
<evidence type="ECO:0000313" key="2">
    <source>
        <dbReference type="EMBL" id="GAA4095894.1"/>
    </source>
</evidence>
<dbReference type="Gene3D" id="3.40.630.30">
    <property type="match status" value="1"/>
</dbReference>
<organism evidence="2 3">
    <name type="scientific">Mucilaginibacter panaciglaebae</name>
    <dbReference type="NCBI Taxonomy" id="502331"/>
    <lineage>
        <taxon>Bacteria</taxon>
        <taxon>Pseudomonadati</taxon>
        <taxon>Bacteroidota</taxon>
        <taxon>Sphingobacteriia</taxon>
        <taxon>Sphingobacteriales</taxon>
        <taxon>Sphingobacteriaceae</taxon>
        <taxon>Mucilaginibacter</taxon>
    </lineage>
</organism>
<dbReference type="Pfam" id="PF13673">
    <property type="entry name" value="Acetyltransf_10"/>
    <property type="match status" value="1"/>
</dbReference>
<dbReference type="SUPFAM" id="SSF55729">
    <property type="entry name" value="Acyl-CoA N-acyltransferases (Nat)"/>
    <property type="match status" value="1"/>
</dbReference>
<protein>
    <submittedName>
        <fullName evidence="2">GNAT family N-acetyltransferase</fullName>
    </submittedName>
</protein>
<dbReference type="EMBL" id="BAABCV010000006">
    <property type="protein sequence ID" value="GAA4095894.1"/>
    <property type="molecule type" value="Genomic_DNA"/>
</dbReference>
<accession>A0ABP7WSS1</accession>
<reference evidence="3" key="1">
    <citation type="journal article" date="2019" name="Int. J. Syst. Evol. Microbiol.">
        <title>The Global Catalogue of Microorganisms (GCM) 10K type strain sequencing project: providing services to taxonomists for standard genome sequencing and annotation.</title>
        <authorList>
            <consortium name="The Broad Institute Genomics Platform"/>
            <consortium name="The Broad Institute Genome Sequencing Center for Infectious Disease"/>
            <person name="Wu L."/>
            <person name="Ma J."/>
        </authorList>
    </citation>
    <scope>NUCLEOTIDE SEQUENCE [LARGE SCALE GENOMIC DNA]</scope>
    <source>
        <strain evidence="3">JCM 17085</strain>
    </source>
</reference>
<evidence type="ECO:0000259" key="1">
    <source>
        <dbReference type="PROSITE" id="PS51186"/>
    </source>
</evidence>
<keyword evidence="3" id="KW-1185">Reference proteome</keyword>
<dbReference type="PROSITE" id="PS51186">
    <property type="entry name" value="GNAT"/>
    <property type="match status" value="1"/>
</dbReference>
<gene>
    <name evidence="2" type="ORF">GCM10022392_18780</name>
</gene>
<sequence length="137" mass="15929">MLSIEQIRPELTWRLRREVLYPESPLYEMEMEEDKFGYHFGAFRNIDLVGVVSLFQDGTDFQFRKFAVMAEAQGTGVGTALLDYITNFAVAEGAQRIWCNARVSAIGFYLQFDFERIGEPFSKNGFDYEIMEKIIRI</sequence>
<evidence type="ECO:0000313" key="3">
    <source>
        <dbReference type="Proteomes" id="UP001500841"/>
    </source>
</evidence>
<comment type="caution">
    <text evidence="2">The sequence shown here is derived from an EMBL/GenBank/DDBJ whole genome shotgun (WGS) entry which is preliminary data.</text>
</comment>
<name>A0ABP7WSS1_9SPHI</name>
<proteinExistence type="predicted"/>
<dbReference type="RefSeq" id="WP_345103279.1">
    <property type="nucleotide sequence ID" value="NZ_BAABCV010000006.1"/>
</dbReference>